<comment type="similarity">
    <text evidence="3">Belongs to the PTH2 family.</text>
</comment>
<comment type="catalytic activity">
    <reaction evidence="4">
        <text>an N-acyl-L-alpha-aminoacyl-tRNA + H2O = an N-acyl-L-amino acid + a tRNA + H(+)</text>
        <dbReference type="Rhea" id="RHEA:54448"/>
        <dbReference type="Rhea" id="RHEA-COMP:10123"/>
        <dbReference type="Rhea" id="RHEA-COMP:13883"/>
        <dbReference type="ChEBI" id="CHEBI:15377"/>
        <dbReference type="ChEBI" id="CHEBI:15378"/>
        <dbReference type="ChEBI" id="CHEBI:59874"/>
        <dbReference type="ChEBI" id="CHEBI:78442"/>
        <dbReference type="ChEBI" id="CHEBI:138191"/>
        <dbReference type="EC" id="3.1.1.29"/>
    </reaction>
</comment>
<dbReference type="InterPro" id="IPR002833">
    <property type="entry name" value="PTH2"/>
</dbReference>
<keyword evidence="2 5" id="KW-0378">Hydrolase</keyword>
<dbReference type="PANTHER" id="PTHR12649:SF11">
    <property type="entry name" value="PEPTIDYL-TRNA HYDROLASE 2, MITOCHONDRIAL"/>
    <property type="match status" value="1"/>
</dbReference>
<name>A0AAV5R391_PICKL</name>
<dbReference type="PANTHER" id="PTHR12649">
    <property type="entry name" value="PEPTIDYL-TRNA HYDROLASE 2"/>
    <property type="match status" value="1"/>
</dbReference>
<dbReference type="GO" id="GO:0004045">
    <property type="term" value="F:peptidyl-tRNA hydrolase activity"/>
    <property type="evidence" value="ECO:0007669"/>
    <property type="project" value="UniProtKB-EC"/>
</dbReference>
<evidence type="ECO:0000256" key="3">
    <source>
        <dbReference type="ARBA" id="ARBA00038050"/>
    </source>
</evidence>
<dbReference type="EC" id="3.1.1.29" evidence="1"/>
<evidence type="ECO:0000256" key="1">
    <source>
        <dbReference type="ARBA" id="ARBA00013260"/>
    </source>
</evidence>
<dbReference type="SUPFAM" id="SSF102462">
    <property type="entry name" value="Peptidyl-tRNA hydrolase II"/>
    <property type="match status" value="1"/>
</dbReference>
<dbReference type="InterPro" id="IPR023476">
    <property type="entry name" value="Pep_tRNA_hydro_II_dom_sf"/>
</dbReference>
<dbReference type="FunFam" id="3.40.1490.10:FF:000001">
    <property type="entry name" value="Peptidyl-tRNA hydrolase 2"/>
    <property type="match status" value="1"/>
</dbReference>
<evidence type="ECO:0000313" key="6">
    <source>
        <dbReference type="Proteomes" id="UP001378960"/>
    </source>
</evidence>
<dbReference type="AlphaFoldDB" id="A0AAV5R391"/>
<comment type="caution">
    <text evidence="5">The sequence shown here is derived from an EMBL/GenBank/DDBJ whole genome shotgun (WGS) entry which is preliminary data.</text>
</comment>
<dbReference type="CDD" id="cd02430">
    <property type="entry name" value="PTH2"/>
    <property type="match status" value="1"/>
</dbReference>
<evidence type="ECO:0000313" key="5">
    <source>
        <dbReference type="EMBL" id="GMM45109.1"/>
    </source>
</evidence>
<organism evidence="5 6">
    <name type="scientific">Pichia kluyveri</name>
    <name type="common">Yeast</name>
    <dbReference type="NCBI Taxonomy" id="36015"/>
    <lineage>
        <taxon>Eukaryota</taxon>
        <taxon>Fungi</taxon>
        <taxon>Dikarya</taxon>
        <taxon>Ascomycota</taxon>
        <taxon>Saccharomycotina</taxon>
        <taxon>Pichiomycetes</taxon>
        <taxon>Pichiales</taxon>
        <taxon>Pichiaceae</taxon>
        <taxon>Pichia</taxon>
    </lineage>
</organism>
<evidence type="ECO:0000256" key="4">
    <source>
        <dbReference type="ARBA" id="ARBA00048707"/>
    </source>
</evidence>
<dbReference type="EMBL" id="BTGB01000001">
    <property type="protein sequence ID" value="GMM45109.1"/>
    <property type="molecule type" value="Genomic_DNA"/>
</dbReference>
<dbReference type="Gene3D" id="3.40.1490.10">
    <property type="entry name" value="Bit1"/>
    <property type="match status" value="1"/>
</dbReference>
<reference evidence="5 6" key="1">
    <citation type="journal article" date="2023" name="Elife">
        <title>Identification of key yeast species and microbe-microbe interactions impacting larval growth of Drosophila in the wild.</title>
        <authorList>
            <person name="Mure A."/>
            <person name="Sugiura Y."/>
            <person name="Maeda R."/>
            <person name="Honda K."/>
            <person name="Sakurai N."/>
            <person name="Takahashi Y."/>
            <person name="Watada M."/>
            <person name="Katoh T."/>
            <person name="Gotoh A."/>
            <person name="Gotoh Y."/>
            <person name="Taniguchi I."/>
            <person name="Nakamura K."/>
            <person name="Hayashi T."/>
            <person name="Katayama T."/>
            <person name="Uemura T."/>
            <person name="Hattori Y."/>
        </authorList>
    </citation>
    <scope>NUCLEOTIDE SEQUENCE [LARGE SCALE GENOMIC DNA]</scope>
    <source>
        <strain evidence="5 6">PK-24</strain>
    </source>
</reference>
<gene>
    <name evidence="5" type="ORF">DAPK24_016840</name>
</gene>
<sequence>MSPGKVAAQCSHAAVSLYKQISESNRYMLDRWEEGGCAKIVLRSKDIEEIEELLMKGVSLNITNYLVIDAGRTEIASGSATVLGLGPAPRAVIDQITKELKLY</sequence>
<dbReference type="Proteomes" id="UP001378960">
    <property type="component" value="Unassembled WGS sequence"/>
</dbReference>
<keyword evidence="6" id="KW-1185">Reference proteome</keyword>
<dbReference type="GO" id="GO:0005829">
    <property type="term" value="C:cytosol"/>
    <property type="evidence" value="ECO:0007669"/>
    <property type="project" value="TreeGrafter"/>
</dbReference>
<dbReference type="Pfam" id="PF01981">
    <property type="entry name" value="PTH2"/>
    <property type="match status" value="1"/>
</dbReference>
<accession>A0AAV5R391</accession>
<dbReference type="NCBIfam" id="TIGR00283">
    <property type="entry name" value="arch_pth2"/>
    <property type="match status" value="1"/>
</dbReference>
<proteinExistence type="inferred from homology"/>
<evidence type="ECO:0000256" key="2">
    <source>
        <dbReference type="ARBA" id="ARBA00022801"/>
    </source>
</evidence>
<protein>
    <recommendedName>
        <fullName evidence="1">peptidyl-tRNA hydrolase</fullName>
        <ecNumber evidence="1">3.1.1.29</ecNumber>
    </recommendedName>
</protein>